<evidence type="ECO:0000259" key="6">
    <source>
        <dbReference type="PROSITE" id="PS50262"/>
    </source>
</evidence>
<feature type="transmembrane region" description="Helical" evidence="5">
    <location>
        <begin position="249"/>
        <end position="270"/>
    </location>
</feature>
<dbReference type="InterPro" id="IPR017452">
    <property type="entry name" value="GPCR_Rhodpsn_7TM"/>
</dbReference>
<sequence length="412" mass="46560">MLMNVSQLLDTNSSRDTLSSLLNAQHAVLLPINLLSALLNGAAFIVVYRAKNLVVLLSTVLLSLTLTNTLNSLIGFVINILFFTMIIGCSGNCEMTFDPDSGASPGALVTTLRYISDVIRTGFFWEILLSAVHHWLLMTSPLRSELISRRKSILLVKGLTWVVCLLGNLPTLVVGLALESDKLFFNIRTYIIPVINTIHAVLVLLLYYKLAGIVIYHIAEVAKVEKLETRFHPHQASLKRRKSQSRKNAYVIQLLIFFFGPLLATMSPGIYFRAFRPKLTPSFSTVRTLLILDTLPSVNFLLNIIVLAIANKPFNKILREQLWSADNLLCSHCLSCDCFSWPFVYRKKNRSRCINSNYSITSFSTVNCVTHSSSTRSRMDSWRRVLSFKSQDKRCIEKTRSRRTDAYIETPT</sequence>
<name>A0AAV4FYB8_9GAST</name>
<evidence type="ECO:0000256" key="1">
    <source>
        <dbReference type="ARBA" id="ARBA00004370"/>
    </source>
</evidence>
<accession>A0AAV4FYB8</accession>
<keyword evidence="4 5" id="KW-0472">Membrane</keyword>
<dbReference type="SUPFAM" id="SSF81321">
    <property type="entry name" value="Family A G protein-coupled receptor-like"/>
    <property type="match status" value="1"/>
</dbReference>
<dbReference type="EMBL" id="BMAT01004658">
    <property type="protein sequence ID" value="GFR77730.1"/>
    <property type="molecule type" value="Genomic_DNA"/>
</dbReference>
<evidence type="ECO:0000313" key="7">
    <source>
        <dbReference type="EMBL" id="GFR77730.1"/>
    </source>
</evidence>
<proteinExistence type="predicted"/>
<dbReference type="AlphaFoldDB" id="A0AAV4FYB8"/>
<dbReference type="Gene3D" id="1.20.1070.10">
    <property type="entry name" value="Rhodopsin 7-helix transmembrane proteins"/>
    <property type="match status" value="1"/>
</dbReference>
<comment type="subcellular location">
    <subcellularLocation>
        <location evidence="1">Membrane</location>
    </subcellularLocation>
</comment>
<feature type="transmembrane region" description="Helical" evidence="5">
    <location>
        <begin position="158"/>
        <end position="178"/>
    </location>
</feature>
<comment type="caution">
    <text evidence="7">The sequence shown here is derived from an EMBL/GenBank/DDBJ whole genome shotgun (WGS) entry which is preliminary data.</text>
</comment>
<dbReference type="Proteomes" id="UP000762676">
    <property type="component" value="Unassembled WGS sequence"/>
</dbReference>
<feature type="transmembrane region" description="Helical" evidence="5">
    <location>
        <begin position="60"/>
        <end position="87"/>
    </location>
</feature>
<evidence type="ECO:0000256" key="3">
    <source>
        <dbReference type="ARBA" id="ARBA00022989"/>
    </source>
</evidence>
<keyword evidence="8" id="KW-1185">Reference proteome</keyword>
<gene>
    <name evidence="7" type="ORF">ElyMa_002244900</name>
</gene>
<protein>
    <recommendedName>
        <fullName evidence="6">G-protein coupled receptors family 1 profile domain-containing protein</fullName>
    </recommendedName>
</protein>
<feature type="transmembrane region" description="Helical" evidence="5">
    <location>
        <begin position="118"/>
        <end position="137"/>
    </location>
</feature>
<feature type="transmembrane region" description="Helical" evidence="5">
    <location>
        <begin position="28"/>
        <end position="48"/>
    </location>
</feature>
<evidence type="ECO:0000313" key="8">
    <source>
        <dbReference type="Proteomes" id="UP000762676"/>
    </source>
</evidence>
<keyword evidence="2 5" id="KW-0812">Transmembrane</keyword>
<feature type="transmembrane region" description="Helical" evidence="5">
    <location>
        <begin position="290"/>
        <end position="310"/>
    </location>
</feature>
<feature type="domain" description="G-protein coupled receptors family 1 profile" evidence="6">
    <location>
        <begin position="39"/>
        <end position="307"/>
    </location>
</feature>
<evidence type="ECO:0000256" key="2">
    <source>
        <dbReference type="ARBA" id="ARBA00022692"/>
    </source>
</evidence>
<evidence type="ECO:0000256" key="4">
    <source>
        <dbReference type="ARBA" id="ARBA00023136"/>
    </source>
</evidence>
<reference evidence="7 8" key="1">
    <citation type="journal article" date="2021" name="Elife">
        <title>Chloroplast acquisition without the gene transfer in kleptoplastic sea slugs, Plakobranchus ocellatus.</title>
        <authorList>
            <person name="Maeda T."/>
            <person name="Takahashi S."/>
            <person name="Yoshida T."/>
            <person name="Shimamura S."/>
            <person name="Takaki Y."/>
            <person name="Nagai Y."/>
            <person name="Toyoda A."/>
            <person name="Suzuki Y."/>
            <person name="Arimoto A."/>
            <person name="Ishii H."/>
            <person name="Satoh N."/>
            <person name="Nishiyama T."/>
            <person name="Hasebe M."/>
            <person name="Maruyama T."/>
            <person name="Minagawa J."/>
            <person name="Obokata J."/>
            <person name="Shigenobu S."/>
        </authorList>
    </citation>
    <scope>NUCLEOTIDE SEQUENCE [LARGE SCALE GENOMIC DNA]</scope>
</reference>
<organism evidence="7 8">
    <name type="scientific">Elysia marginata</name>
    <dbReference type="NCBI Taxonomy" id="1093978"/>
    <lineage>
        <taxon>Eukaryota</taxon>
        <taxon>Metazoa</taxon>
        <taxon>Spiralia</taxon>
        <taxon>Lophotrochozoa</taxon>
        <taxon>Mollusca</taxon>
        <taxon>Gastropoda</taxon>
        <taxon>Heterobranchia</taxon>
        <taxon>Euthyneura</taxon>
        <taxon>Panpulmonata</taxon>
        <taxon>Sacoglossa</taxon>
        <taxon>Placobranchoidea</taxon>
        <taxon>Plakobranchidae</taxon>
        <taxon>Elysia</taxon>
    </lineage>
</organism>
<dbReference type="GO" id="GO:0016020">
    <property type="term" value="C:membrane"/>
    <property type="evidence" value="ECO:0007669"/>
    <property type="project" value="UniProtKB-SubCell"/>
</dbReference>
<dbReference type="PROSITE" id="PS50262">
    <property type="entry name" value="G_PROTEIN_RECEP_F1_2"/>
    <property type="match status" value="1"/>
</dbReference>
<evidence type="ECO:0000256" key="5">
    <source>
        <dbReference type="SAM" id="Phobius"/>
    </source>
</evidence>
<keyword evidence="3 5" id="KW-1133">Transmembrane helix</keyword>
<feature type="transmembrane region" description="Helical" evidence="5">
    <location>
        <begin position="190"/>
        <end position="208"/>
    </location>
</feature>